<reference evidence="2 3" key="1">
    <citation type="journal article" date="2013" name="Gut Pathog.">
        <title>Evidence of a new metabolic capacity in an emerging diarrheal pathogen: lessons from the draft genomes of Vibrio fluvialis strains PG41 and I21563.</title>
        <authorList>
            <person name="Khatri I."/>
            <person name="Mahajan S."/>
            <person name="Dureja C."/>
            <person name="Subramanian S."/>
            <person name="Raychaudhuri S."/>
        </authorList>
    </citation>
    <scope>NUCLEOTIDE SEQUENCE [LARGE SCALE GENOMIC DNA]</scope>
    <source>
        <strain evidence="2 3">PG41</strain>
    </source>
</reference>
<sequence>MALGINNVATCHAYRESQSANNKNHVRRNRHYDHSECSI</sequence>
<protein>
    <submittedName>
        <fullName evidence="2">Uncharacterized protein</fullName>
    </submittedName>
</protein>
<comment type="caution">
    <text evidence="2">The sequence shown here is derived from an EMBL/GenBank/DDBJ whole genome shotgun (WGS) entry which is preliminary data.</text>
</comment>
<proteinExistence type="predicted"/>
<dbReference type="PATRIC" id="fig|1336752.4.peg.1071"/>
<accession>S7I803</accession>
<dbReference type="AlphaFoldDB" id="S7I803"/>
<evidence type="ECO:0000313" key="3">
    <source>
        <dbReference type="Proteomes" id="UP000014854"/>
    </source>
</evidence>
<feature type="region of interest" description="Disordered" evidence="1">
    <location>
        <begin position="16"/>
        <end position="39"/>
    </location>
</feature>
<organism evidence="2 3">
    <name type="scientific">Vibrio fluvialis PG41</name>
    <dbReference type="NCBI Taxonomy" id="1336752"/>
    <lineage>
        <taxon>Bacteria</taxon>
        <taxon>Pseudomonadati</taxon>
        <taxon>Pseudomonadota</taxon>
        <taxon>Gammaproteobacteria</taxon>
        <taxon>Vibrionales</taxon>
        <taxon>Vibrionaceae</taxon>
        <taxon>Vibrio</taxon>
    </lineage>
</organism>
<evidence type="ECO:0000256" key="1">
    <source>
        <dbReference type="SAM" id="MobiDB-lite"/>
    </source>
</evidence>
<dbReference type="Proteomes" id="UP000014854">
    <property type="component" value="Unassembled WGS sequence"/>
</dbReference>
<gene>
    <name evidence="2" type="ORF">L910_3022</name>
</gene>
<dbReference type="EMBL" id="ASXS01000003">
    <property type="protein sequence ID" value="EPP24194.1"/>
    <property type="molecule type" value="Genomic_DNA"/>
</dbReference>
<evidence type="ECO:0000313" key="2">
    <source>
        <dbReference type="EMBL" id="EPP24194.1"/>
    </source>
</evidence>
<name>S7I803_VIBFL</name>